<reference evidence="3" key="2">
    <citation type="submission" date="2021-04" db="EMBL/GenBank/DDBJ databases">
        <authorList>
            <person name="Gilroy R."/>
        </authorList>
    </citation>
    <scope>NUCLEOTIDE SEQUENCE</scope>
    <source>
        <strain evidence="3">CHK193-4272</strain>
    </source>
</reference>
<accession>A0A9D1PHZ9</accession>
<organism evidence="3 4">
    <name type="scientific">Candidatus Butyricicoccus avistercoris</name>
    <dbReference type="NCBI Taxonomy" id="2838518"/>
    <lineage>
        <taxon>Bacteria</taxon>
        <taxon>Bacillati</taxon>
        <taxon>Bacillota</taxon>
        <taxon>Clostridia</taxon>
        <taxon>Eubacteriales</taxon>
        <taxon>Butyricicoccaceae</taxon>
        <taxon>Butyricicoccus</taxon>
    </lineage>
</organism>
<dbReference type="InterPro" id="IPR001119">
    <property type="entry name" value="SLH_dom"/>
</dbReference>
<dbReference type="PROSITE" id="PS51272">
    <property type="entry name" value="SLH"/>
    <property type="match status" value="1"/>
</dbReference>
<dbReference type="AlphaFoldDB" id="A0A9D1PHZ9"/>
<dbReference type="InterPro" id="IPR051465">
    <property type="entry name" value="Cell_Envelope_Struct_Comp"/>
</dbReference>
<evidence type="ECO:0000259" key="2">
    <source>
        <dbReference type="PROSITE" id="PS51272"/>
    </source>
</evidence>
<gene>
    <name evidence="3" type="ORF">H9746_01305</name>
</gene>
<feature type="non-terminal residue" evidence="3">
    <location>
        <position position="1"/>
    </location>
</feature>
<evidence type="ECO:0000313" key="3">
    <source>
        <dbReference type="EMBL" id="HIV61477.1"/>
    </source>
</evidence>
<keyword evidence="1" id="KW-0677">Repeat</keyword>
<evidence type="ECO:0000313" key="4">
    <source>
        <dbReference type="Proteomes" id="UP000886808"/>
    </source>
</evidence>
<dbReference type="Proteomes" id="UP000886808">
    <property type="component" value="Unassembled WGS sequence"/>
</dbReference>
<name>A0A9D1PHZ9_9FIRM</name>
<sequence>IIDHTTYFYPNNYITRAEMAELIYRLMGSPEVTTSNVYFLDISNTQNNSAIRYCASQGWINGYPDNTFKPYNYMTRDEVVTMMCRVLNRKYGNMSQKFSDVKPSYWAYSYIQMASSYV</sequence>
<proteinExistence type="predicted"/>
<feature type="domain" description="SLH" evidence="2">
    <location>
        <begin position="34"/>
        <end position="97"/>
    </location>
</feature>
<protein>
    <submittedName>
        <fullName evidence="3">S-layer homology domain-containing protein</fullName>
    </submittedName>
</protein>
<comment type="caution">
    <text evidence="3">The sequence shown here is derived from an EMBL/GenBank/DDBJ whole genome shotgun (WGS) entry which is preliminary data.</text>
</comment>
<dbReference type="Pfam" id="PF00395">
    <property type="entry name" value="SLH"/>
    <property type="match status" value="2"/>
</dbReference>
<reference evidence="3" key="1">
    <citation type="journal article" date="2021" name="PeerJ">
        <title>Extensive microbial diversity within the chicken gut microbiome revealed by metagenomics and culture.</title>
        <authorList>
            <person name="Gilroy R."/>
            <person name="Ravi A."/>
            <person name="Getino M."/>
            <person name="Pursley I."/>
            <person name="Horton D.L."/>
            <person name="Alikhan N.F."/>
            <person name="Baker D."/>
            <person name="Gharbi K."/>
            <person name="Hall N."/>
            <person name="Watson M."/>
            <person name="Adriaenssens E.M."/>
            <person name="Foster-Nyarko E."/>
            <person name="Jarju S."/>
            <person name="Secka A."/>
            <person name="Antonio M."/>
            <person name="Oren A."/>
            <person name="Chaudhuri R.R."/>
            <person name="La Ragione R."/>
            <person name="Hildebrand F."/>
            <person name="Pallen M.J."/>
        </authorList>
    </citation>
    <scope>NUCLEOTIDE SEQUENCE</scope>
    <source>
        <strain evidence="3">CHK193-4272</strain>
    </source>
</reference>
<evidence type="ECO:0000256" key="1">
    <source>
        <dbReference type="ARBA" id="ARBA00022737"/>
    </source>
</evidence>
<dbReference type="PANTHER" id="PTHR43308">
    <property type="entry name" value="OUTER MEMBRANE PROTEIN ALPHA-RELATED"/>
    <property type="match status" value="1"/>
</dbReference>
<dbReference type="EMBL" id="DXIE01000010">
    <property type="protein sequence ID" value="HIV61477.1"/>
    <property type="molecule type" value="Genomic_DNA"/>
</dbReference>